<evidence type="ECO:0000259" key="3">
    <source>
        <dbReference type="PROSITE" id="PS50081"/>
    </source>
</evidence>
<feature type="domain" description="Phorbol-ester/DAG-type" evidence="3">
    <location>
        <begin position="127"/>
        <end position="169"/>
    </location>
</feature>
<keyword evidence="5" id="KW-1185">Reference proteome</keyword>
<proteinExistence type="predicted"/>
<dbReference type="OrthoDB" id="3175255at2759"/>
<dbReference type="InterPro" id="IPR046349">
    <property type="entry name" value="C1-like_sf"/>
</dbReference>
<gene>
    <name evidence="4" type="ORF">HERILL_LOCUS16337</name>
</gene>
<evidence type="ECO:0000256" key="1">
    <source>
        <dbReference type="ARBA" id="ARBA00022723"/>
    </source>
</evidence>
<keyword evidence="1" id="KW-0479">Metal-binding</keyword>
<organism evidence="4 5">
    <name type="scientific">Hermetia illucens</name>
    <name type="common">Black soldier fly</name>
    <dbReference type="NCBI Taxonomy" id="343691"/>
    <lineage>
        <taxon>Eukaryota</taxon>
        <taxon>Metazoa</taxon>
        <taxon>Ecdysozoa</taxon>
        <taxon>Arthropoda</taxon>
        <taxon>Hexapoda</taxon>
        <taxon>Insecta</taxon>
        <taxon>Pterygota</taxon>
        <taxon>Neoptera</taxon>
        <taxon>Endopterygota</taxon>
        <taxon>Diptera</taxon>
        <taxon>Brachycera</taxon>
        <taxon>Stratiomyomorpha</taxon>
        <taxon>Stratiomyidae</taxon>
        <taxon>Hermetiinae</taxon>
        <taxon>Hermetia</taxon>
    </lineage>
</organism>
<evidence type="ECO:0000256" key="2">
    <source>
        <dbReference type="ARBA" id="ARBA00022833"/>
    </source>
</evidence>
<dbReference type="Gene3D" id="3.30.60.20">
    <property type="match status" value="1"/>
</dbReference>
<name>A0A7R8V7G0_HERIL</name>
<dbReference type="Proteomes" id="UP000594454">
    <property type="component" value="Chromosome 7"/>
</dbReference>
<reference evidence="4 5" key="1">
    <citation type="submission" date="2020-11" db="EMBL/GenBank/DDBJ databases">
        <authorList>
            <person name="Wallbank WR R."/>
            <person name="Pardo Diaz C."/>
            <person name="Kozak K."/>
            <person name="Martin S."/>
            <person name="Jiggins C."/>
            <person name="Moest M."/>
            <person name="Warren A I."/>
            <person name="Generalovic N T."/>
            <person name="Byers J.R.P. K."/>
            <person name="Montejo-Kovacevich G."/>
            <person name="Yen C E."/>
        </authorList>
    </citation>
    <scope>NUCLEOTIDE SEQUENCE [LARGE SCALE GENOMIC DNA]</scope>
</reference>
<evidence type="ECO:0000313" key="5">
    <source>
        <dbReference type="Proteomes" id="UP000594454"/>
    </source>
</evidence>
<dbReference type="EMBL" id="LR899015">
    <property type="protein sequence ID" value="CAD7094109.1"/>
    <property type="molecule type" value="Genomic_DNA"/>
</dbReference>
<sequence>MESGFTSRMYRAIQNCPTLHGDRTLQYSKNDLIEVEFNADFSQDEIVATNACTDTTGIIPCNEFKSNFLSVDRDPDVDTRCKTESPVGPFQPLPRRPFVLFYGSFDNNSKRSQQQPPPASTGEVLSRHDFSQKVYFLKPTLCLHCKDYIYGNGFRGVQCKSEYHLLHLL</sequence>
<dbReference type="GO" id="GO:0046872">
    <property type="term" value="F:metal ion binding"/>
    <property type="evidence" value="ECO:0007669"/>
    <property type="project" value="UniProtKB-KW"/>
</dbReference>
<dbReference type="SUPFAM" id="SSF57889">
    <property type="entry name" value="Cysteine-rich domain"/>
    <property type="match status" value="1"/>
</dbReference>
<dbReference type="PROSITE" id="PS50081">
    <property type="entry name" value="ZF_DAG_PE_2"/>
    <property type="match status" value="1"/>
</dbReference>
<keyword evidence="2" id="KW-0862">Zinc</keyword>
<dbReference type="AlphaFoldDB" id="A0A7R8V7G0"/>
<evidence type="ECO:0000313" key="4">
    <source>
        <dbReference type="EMBL" id="CAD7094109.1"/>
    </source>
</evidence>
<accession>A0A7R8V7G0</accession>
<protein>
    <recommendedName>
        <fullName evidence="3">Phorbol-ester/DAG-type domain-containing protein</fullName>
    </recommendedName>
</protein>
<dbReference type="InterPro" id="IPR002219">
    <property type="entry name" value="PKC_DAG/PE"/>
</dbReference>
<dbReference type="InParanoid" id="A0A7R8V7G0"/>